<dbReference type="Proteomes" id="UP000290560">
    <property type="component" value="Unassembled WGS sequence"/>
</dbReference>
<name>A0A445MFY8_ENSVE</name>
<organism evidence="2">
    <name type="scientific">Ensete ventricosum</name>
    <name type="common">Abyssinian banana</name>
    <name type="synonym">Musa ensete</name>
    <dbReference type="NCBI Taxonomy" id="4639"/>
    <lineage>
        <taxon>Eukaryota</taxon>
        <taxon>Viridiplantae</taxon>
        <taxon>Streptophyta</taxon>
        <taxon>Embryophyta</taxon>
        <taxon>Tracheophyta</taxon>
        <taxon>Spermatophyta</taxon>
        <taxon>Magnoliopsida</taxon>
        <taxon>Liliopsida</taxon>
        <taxon>Zingiberales</taxon>
        <taxon>Musaceae</taxon>
        <taxon>Ensete</taxon>
    </lineage>
</organism>
<feature type="non-terminal residue" evidence="2">
    <location>
        <position position="1"/>
    </location>
</feature>
<feature type="region of interest" description="Disordered" evidence="1">
    <location>
        <begin position="170"/>
        <end position="198"/>
    </location>
</feature>
<feature type="compositionally biased region" description="Basic and acidic residues" evidence="1">
    <location>
        <begin position="179"/>
        <end position="193"/>
    </location>
</feature>
<evidence type="ECO:0000256" key="1">
    <source>
        <dbReference type="SAM" id="MobiDB-lite"/>
    </source>
</evidence>
<dbReference type="AlphaFoldDB" id="A0A445MFY8"/>
<evidence type="ECO:0000313" key="2">
    <source>
        <dbReference type="EMBL" id="RZR73185.1"/>
    </source>
</evidence>
<proteinExistence type="predicted"/>
<sequence>CHYPSLAIATSYCYCCRSCIKSPHLPPAATRLASPSSSTIASVIAATHRCNCPAHSHILCHSPQSCTTTARKSTNVVLFFFCQPHRCWLPRLSPVATQPPTAAIPSYYHPCCCCHHPLLQPSSTDDITDLKSYAMTSVDLIGVKLEAFETHMEDKLCTLFVEFRLGQLSSPRRSQHGGSSERKENPIKKERQAIDPSCPSTRVDFPRWEDGDLTWWISRAERYFHYRRTLEASMVDIATIHLGRELLNGTIGASTPTESQHRGRSYIPILQIRMEKMKEVKHPPL</sequence>
<reference evidence="2" key="1">
    <citation type="journal article" date="2018" name="Data Brief">
        <title>Genome sequence data from 17 accessions of Ensete ventricosum, a staple food crop for millions in Ethiopia.</title>
        <authorList>
            <person name="Yemataw Z."/>
            <person name="Muzemil S."/>
            <person name="Ambachew D."/>
            <person name="Tripathi L."/>
            <person name="Tesfaye K."/>
            <person name="Chala A."/>
            <person name="Farbos A."/>
            <person name="O'Neill P."/>
            <person name="Moore K."/>
            <person name="Grant M."/>
            <person name="Studholme D.J."/>
        </authorList>
    </citation>
    <scope>NUCLEOTIDE SEQUENCE [LARGE SCALE GENOMIC DNA]</scope>
    <source>
        <tissue evidence="2">Leaf</tissue>
    </source>
</reference>
<dbReference type="EMBL" id="KV875847">
    <property type="protein sequence ID" value="RZR73185.1"/>
    <property type="molecule type" value="Genomic_DNA"/>
</dbReference>
<gene>
    <name evidence="2" type="ORF">BHM03_00021234</name>
</gene>
<protein>
    <submittedName>
        <fullName evidence="2">Uncharacterized protein</fullName>
    </submittedName>
</protein>
<accession>A0A445MFY8</accession>